<dbReference type="EMBL" id="KV441389">
    <property type="protein sequence ID" value="OAF61255.1"/>
    <property type="molecule type" value="Genomic_DNA"/>
</dbReference>
<dbReference type="OrthoDB" id="4342612at2759"/>
<sequence>MARTSEQYVNSPVHRITTNNQRVSTSLHRQVKSDGVLYTALREKPLVLSVVTQRQVPGEPDHWSLFVASEDEAGEVFQVKGDAQQMAYCPSDRPVQI</sequence>
<evidence type="ECO:0000313" key="1">
    <source>
        <dbReference type="EMBL" id="OAF61255.1"/>
    </source>
</evidence>
<accession>A0A177AGM7</accession>
<dbReference type="Proteomes" id="UP000077154">
    <property type="component" value="Unassembled WGS sequence"/>
</dbReference>
<reference evidence="1" key="1">
    <citation type="submission" date="2016-03" db="EMBL/GenBank/DDBJ databases">
        <title>Updated assembly of Pseudogymnoascus destructans, the fungus causing white-nose syndrome of bats.</title>
        <authorList>
            <person name="Palmer J.M."/>
            <person name="Drees K.P."/>
            <person name="Foster J.T."/>
            <person name="Lindner D.L."/>
        </authorList>
    </citation>
    <scope>NUCLEOTIDE SEQUENCE [LARGE SCALE GENOMIC DNA]</scope>
    <source>
        <strain evidence="1">20631-21</strain>
    </source>
</reference>
<proteinExistence type="predicted"/>
<dbReference type="AlphaFoldDB" id="A0A177AGM7"/>
<dbReference type="GeneID" id="36285207"/>
<protein>
    <submittedName>
        <fullName evidence="1">Uncharacterized protein</fullName>
    </submittedName>
</protein>
<gene>
    <name evidence="1" type="ORF">VC83_02122</name>
</gene>
<organism evidence="1">
    <name type="scientific">Pseudogymnoascus destructans</name>
    <dbReference type="NCBI Taxonomy" id="655981"/>
    <lineage>
        <taxon>Eukaryota</taxon>
        <taxon>Fungi</taxon>
        <taxon>Dikarya</taxon>
        <taxon>Ascomycota</taxon>
        <taxon>Pezizomycotina</taxon>
        <taxon>Leotiomycetes</taxon>
        <taxon>Thelebolales</taxon>
        <taxon>Thelebolaceae</taxon>
        <taxon>Pseudogymnoascus</taxon>
    </lineage>
</organism>
<name>A0A177AGM7_9PEZI</name>
<dbReference type="RefSeq" id="XP_024326532.1">
    <property type="nucleotide sequence ID" value="XM_024465791.1"/>
</dbReference>